<protein>
    <submittedName>
        <fullName evidence="2">Uncharacterized protein</fullName>
    </submittedName>
</protein>
<feature type="region of interest" description="Disordered" evidence="1">
    <location>
        <begin position="1"/>
        <end position="68"/>
    </location>
</feature>
<reference evidence="3" key="1">
    <citation type="submission" date="2013-06" db="EMBL/GenBank/DDBJ databases">
        <authorList>
            <person name="Zhao Q."/>
        </authorList>
    </citation>
    <scope>NUCLEOTIDE SEQUENCE</scope>
    <source>
        <strain evidence="3">cv. W1943</strain>
    </source>
</reference>
<evidence type="ECO:0000256" key="1">
    <source>
        <dbReference type="SAM" id="MobiDB-lite"/>
    </source>
</evidence>
<proteinExistence type="predicted"/>
<evidence type="ECO:0000313" key="2">
    <source>
        <dbReference type="EnsemblPlants" id="ORUFI09G06270.4"/>
    </source>
</evidence>
<name>A0A0E0QPT2_ORYRU</name>
<sequence length="68" mass="7476">MQSGATRGESALPACTRRRSQAAEPRGPRPAVQRRRRPRHSPDLPPTASKGIRHVIQQRKPTGSPTES</sequence>
<dbReference type="Proteomes" id="UP000008022">
    <property type="component" value="Unassembled WGS sequence"/>
</dbReference>
<reference evidence="2" key="2">
    <citation type="submission" date="2015-06" db="UniProtKB">
        <authorList>
            <consortium name="EnsemblPlants"/>
        </authorList>
    </citation>
    <scope>IDENTIFICATION</scope>
</reference>
<evidence type="ECO:0000313" key="3">
    <source>
        <dbReference type="Proteomes" id="UP000008022"/>
    </source>
</evidence>
<dbReference type="EnsemblPlants" id="ORUFI09G06270.4">
    <property type="protein sequence ID" value="ORUFI09G06270.4"/>
    <property type="gene ID" value="ORUFI09G06270"/>
</dbReference>
<feature type="compositionally biased region" description="Polar residues" evidence="1">
    <location>
        <begin position="59"/>
        <end position="68"/>
    </location>
</feature>
<dbReference type="HOGENOM" id="CLU_2798477_0_0_1"/>
<keyword evidence="3" id="KW-1185">Reference proteome</keyword>
<accession>A0A0E0QPT2</accession>
<organism evidence="2 3">
    <name type="scientific">Oryza rufipogon</name>
    <name type="common">Brownbeard rice</name>
    <name type="synonym">Asian wild rice</name>
    <dbReference type="NCBI Taxonomy" id="4529"/>
    <lineage>
        <taxon>Eukaryota</taxon>
        <taxon>Viridiplantae</taxon>
        <taxon>Streptophyta</taxon>
        <taxon>Embryophyta</taxon>
        <taxon>Tracheophyta</taxon>
        <taxon>Spermatophyta</taxon>
        <taxon>Magnoliopsida</taxon>
        <taxon>Liliopsida</taxon>
        <taxon>Poales</taxon>
        <taxon>Poaceae</taxon>
        <taxon>BOP clade</taxon>
        <taxon>Oryzoideae</taxon>
        <taxon>Oryzeae</taxon>
        <taxon>Oryzinae</taxon>
        <taxon>Oryza</taxon>
    </lineage>
</organism>
<dbReference type="Gramene" id="ORUFI09G06270.4">
    <property type="protein sequence ID" value="ORUFI09G06270.4"/>
    <property type="gene ID" value="ORUFI09G06270"/>
</dbReference>
<dbReference type="AlphaFoldDB" id="A0A0E0QPT2"/>